<evidence type="ECO:0000256" key="3">
    <source>
        <dbReference type="ARBA" id="ARBA00023125"/>
    </source>
</evidence>
<dbReference type="SUPFAM" id="SSF53850">
    <property type="entry name" value="Periplasmic binding protein-like II"/>
    <property type="match status" value="1"/>
</dbReference>
<reference evidence="6 7" key="1">
    <citation type="submission" date="2018-05" db="EMBL/GenBank/DDBJ databases">
        <title>Genomic Encyclopedia of Type Strains, Phase IV (KMG-IV): sequencing the most valuable type-strain genomes for metagenomic binning, comparative biology and taxonomic classification.</title>
        <authorList>
            <person name="Goeker M."/>
        </authorList>
    </citation>
    <scope>NUCLEOTIDE SEQUENCE [LARGE SCALE GENOMIC DNA]</scope>
    <source>
        <strain evidence="6 7">DSM 19579</strain>
    </source>
</reference>
<dbReference type="PRINTS" id="PR00039">
    <property type="entry name" value="HTHLYSR"/>
</dbReference>
<dbReference type="InterPro" id="IPR005119">
    <property type="entry name" value="LysR_subst-bd"/>
</dbReference>
<dbReference type="Pfam" id="PF00126">
    <property type="entry name" value="HTH_1"/>
    <property type="match status" value="1"/>
</dbReference>
<proteinExistence type="inferred from homology"/>
<evidence type="ECO:0000256" key="2">
    <source>
        <dbReference type="ARBA" id="ARBA00023015"/>
    </source>
</evidence>
<accession>A0A317PTV9</accession>
<keyword evidence="4" id="KW-0804">Transcription</keyword>
<evidence type="ECO:0000313" key="6">
    <source>
        <dbReference type="EMBL" id="PWW05395.1"/>
    </source>
</evidence>
<gene>
    <name evidence="6" type="ORF">DES37_11398</name>
</gene>
<keyword evidence="7" id="KW-1185">Reference proteome</keyword>
<dbReference type="SUPFAM" id="SSF46785">
    <property type="entry name" value="Winged helix' DNA-binding domain"/>
    <property type="match status" value="1"/>
</dbReference>
<dbReference type="RefSeq" id="WP_036115667.1">
    <property type="nucleotide sequence ID" value="NZ_QGTS01000013.1"/>
</dbReference>
<dbReference type="Pfam" id="PF03466">
    <property type="entry name" value="LysR_substrate"/>
    <property type="match status" value="1"/>
</dbReference>
<dbReference type="InterPro" id="IPR036390">
    <property type="entry name" value="WH_DNA-bd_sf"/>
</dbReference>
<feature type="domain" description="HTH lysR-type" evidence="5">
    <location>
        <begin position="1"/>
        <end position="58"/>
    </location>
</feature>
<dbReference type="OrthoDB" id="646694at2"/>
<keyword evidence="3 6" id="KW-0238">DNA-binding</keyword>
<evidence type="ECO:0000259" key="5">
    <source>
        <dbReference type="PROSITE" id="PS50931"/>
    </source>
</evidence>
<evidence type="ECO:0000313" key="7">
    <source>
        <dbReference type="Proteomes" id="UP000246744"/>
    </source>
</evidence>
<dbReference type="FunFam" id="1.10.10.10:FF:000001">
    <property type="entry name" value="LysR family transcriptional regulator"/>
    <property type="match status" value="1"/>
</dbReference>
<protein>
    <submittedName>
        <fullName evidence="6">DNA-binding transcriptional LysR family regulator</fullName>
    </submittedName>
</protein>
<evidence type="ECO:0000256" key="4">
    <source>
        <dbReference type="ARBA" id="ARBA00023163"/>
    </source>
</evidence>
<keyword evidence="2" id="KW-0805">Transcription regulation</keyword>
<dbReference type="InterPro" id="IPR000847">
    <property type="entry name" value="LysR_HTH_N"/>
</dbReference>
<dbReference type="Gene3D" id="1.10.10.10">
    <property type="entry name" value="Winged helix-like DNA-binding domain superfamily/Winged helix DNA-binding domain"/>
    <property type="match status" value="1"/>
</dbReference>
<dbReference type="GO" id="GO:0003700">
    <property type="term" value="F:DNA-binding transcription factor activity"/>
    <property type="evidence" value="ECO:0007669"/>
    <property type="project" value="InterPro"/>
</dbReference>
<dbReference type="InterPro" id="IPR036388">
    <property type="entry name" value="WH-like_DNA-bd_sf"/>
</dbReference>
<comment type="caution">
    <text evidence="6">The sequence shown here is derived from an EMBL/GenBank/DDBJ whole genome shotgun (WGS) entry which is preliminary data.</text>
</comment>
<evidence type="ECO:0000256" key="1">
    <source>
        <dbReference type="ARBA" id="ARBA00009437"/>
    </source>
</evidence>
<comment type="similarity">
    <text evidence="1">Belongs to the LysR transcriptional regulatory family.</text>
</comment>
<dbReference type="PROSITE" id="PS50931">
    <property type="entry name" value="HTH_LYSR"/>
    <property type="match status" value="1"/>
</dbReference>
<dbReference type="CDD" id="cd05466">
    <property type="entry name" value="PBP2_LTTR_substrate"/>
    <property type="match status" value="1"/>
</dbReference>
<dbReference type="GO" id="GO:0000976">
    <property type="term" value="F:transcription cis-regulatory region binding"/>
    <property type="evidence" value="ECO:0007669"/>
    <property type="project" value="TreeGrafter"/>
</dbReference>
<name>A0A317PTV9_9ENTR</name>
<dbReference type="Proteomes" id="UP000246744">
    <property type="component" value="Unassembled WGS sequence"/>
</dbReference>
<sequence>MDLKRLKYFCKVVEHGSISQAARALNMAQPPLSRRIQELEEELNASLFVRNGNRIEPTDAGNFLYRRASDIFRQIENTTRETIQIANREKRLLRIGLTHLYQSYFKPLFLELYRKHPEIELRISVSDSSNLEEQLNDGLLDLALIQKPYQPECFDYIAFEPVKLVAVINKALAGCMSSDINSGTIPYLAIGELPLVLLQRSRDSGIYEMLFDNFSKGGVNPNVIMHIAQPGVIIDWLESGLKAATLLPESEVDASRLENCFVLDVFPSPQVFFPAMVKTIDMPWLQEFLGLLEQGYPFK</sequence>
<organism evidence="6 7">
    <name type="scientific">Mangrovibacter plantisponsor</name>
    <dbReference type="NCBI Taxonomy" id="451513"/>
    <lineage>
        <taxon>Bacteria</taxon>
        <taxon>Pseudomonadati</taxon>
        <taxon>Pseudomonadota</taxon>
        <taxon>Gammaproteobacteria</taxon>
        <taxon>Enterobacterales</taxon>
        <taxon>Enterobacteriaceae</taxon>
        <taxon>Mangrovibacter</taxon>
    </lineage>
</organism>
<dbReference type="PANTHER" id="PTHR30126:SF40">
    <property type="entry name" value="HTH-TYPE TRANSCRIPTIONAL REGULATOR GLTR"/>
    <property type="match status" value="1"/>
</dbReference>
<dbReference type="PANTHER" id="PTHR30126">
    <property type="entry name" value="HTH-TYPE TRANSCRIPTIONAL REGULATOR"/>
    <property type="match status" value="1"/>
</dbReference>
<dbReference type="AlphaFoldDB" id="A0A317PTV9"/>
<dbReference type="Gene3D" id="3.40.190.290">
    <property type="match status" value="1"/>
</dbReference>
<dbReference type="EMBL" id="QGTS01000013">
    <property type="protein sequence ID" value="PWW05395.1"/>
    <property type="molecule type" value="Genomic_DNA"/>
</dbReference>